<proteinExistence type="inferred from homology"/>
<dbReference type="PANTHER" id="PTHR11863">
    <property type="entry name" value="STEROL DESATURASE"/>
    <property type="match status" value="1"/>
</dbReference>
<keyword evidence="9" id="KW-1185">Reference proteome</keyword>
<feature type="transmembrane region" description="Helical" evidence="6">
    <location>
        <begin position="91"/>
        <end position="110"/>
    </location>
</feature>
<dbReference type="Pfam" id="PF04116">
    <property type="entry name" value="FA_hydroxylase"/>
    <property type="match status" value="1"/>
</dbReference>
<evidence type="ECO:0000256" key="5">
    <source>
        <dbReference type="ARBA" id="ARBA00023136"/>
    </source>
</evidence>
<keyword evidence="3 6" id="KW-0812">Transmembrane</keyword>
<evidence type="ECO:0000313" key="9">
    <source>
        <dbReference type="Proteomes" id="UP000054558"/>
    </source>
</evidence>
<comment type="subcellular location">
    <subcellularLocation>
        <location evidence="1">Membrane</location>
    </subcellularLocation>
</comment>
<dbReference type="InterPro" id="IPR006694">
    <property type="entry name" value="Fatty_acid_hydroxylase"/>
</dbReference>
<evidence type="ECO:0000256" key="2">
    <source>
        <dbReference type="ARBA" id="ARBA00009324"/>
    </source>
</evidence>
<feature type="domain" description="Fatty acid hydroxylase" evidence="7">
    <location>
        <begin position="131"/>
        <end position="261"/>
    </location>
</feature>
<dbReference type="GO" id="GO:0016020">
    <property type="term" value="C:membrane"/>
    <property type="evidence" value="ECO:0007669"/>
    <property type="project" value="UniProtKB-SubCell"/>
</dbReference>
<dbReference type="OMA" id="WEFTWHI"/>
<keyword evidence="4 6" id="KW-1133">Transmembrane helix</keyword>
<dbReference type="EMBL" id="DF237141">
    <property type="protein sequence ID" value="GAQ84503.1"/>
    <property type="molecule type" value="Genomic_DNA"/>
</dbReference>
<evidence type="ECO:0000313" key="8">
    <source>
        <dbReference type="EMBL" id="GAQ84503.1"/>
    </source>
</evidence>
<accession>A0A1Y1I1Z9</accession>
<feature type="transmembrane region" description="Helical" evidence="6">
    <location>
        <begin position="130"/>
        <end position="148"/>
    </location>
</feature>
<sequence>MFSTNQARGCICLLIAAVAFYHKSANAAVAAVWDTYRSIPLVQHDSFEPLVAVTAFFIWTRMWHVLDVYVPSLRVYKLHLSHNIKAWKLEGYPRWEAVYYLAPLLVFDWIYPRRKLDQPPPSVERVVFDVIGALLIYDLLFFFSHLALHKVPFLRRFHARHHVMGGDMRACDATRAHPLEELALVTFAITSLNLLRCHFLSRFIFNITIGYMLTEVHSGYDFPWMLHRVVPFKLVGGSVRHGQHHAKGDRYYQQFFTYLDDTYEWVRRKQQRIGESPDQEG</sequence>
<dbReference type="Proteomes" id="UP000054558">
    <property type="component" value="Unassembled WGS sequence"/>
</dbReference>
<evidence type="ECO:0000256" key="4">
    <source>
        <dbReference type="ARBA" id="ARBA00022989"/>
    </source>
</evidence>
<dbReference type="AlphaFoldDB" id="A0A1Y1I1Z9"/>
<keyword evidence="5 6" id="KW-0472">Membrane</keyword>
<dbReference type="InterPro" id="IPR050307">
    <property type="entry name" value="Sterol_Desaturase_Related"/>
</dbReference>
<gene>
    <name evidence="8" type="ORF">KFL_001920040</name>
</gene>
<reference evidence="8 9" key="1">
    <citation type="journal article" date="2014" name="Nat. Commun.">
        <title>Klebsormidium flaccidum genome reveals primary factors for plant terrestrial adaptation.</title>
        <authorList>
            <person name="Hori K."/>
            <person name="Maruyama F."/>
            <person name="Fujisawa T."/>
            <person name="Togashi T."/>
            <person name="Yamamoto N."/>
            <person name="Seo M."/>
            <person name="Sato S."/>
            <person name="Yamada T."/>
            <person name="Mori H."/>
            <person name="Tajima N."/>
            <person name="Moriyama T."/>
            <person name="Ikeuchi M."/>
            <person name="Watanabe M."/>
            <person name="Wada H."/>
            <person name="Kobayashi K."/>
            <person name="Saito M."/>
            <person name="Masuda T."/>
            <person name="Sasaki-Sekimoto Y."/>
            <person name="Mashiguchi K."/>
            <person name="Awai K."/>
            <person name="Shimojima M."/>
            <person name="Masuda S."/>
            <person name="Iwai M."/>
            <person name="Nobusawa T."/>
            <person name="Narise T."/>
            <person name="Kondo S."/>
            <person name="Saito H."/>
            <person name="Sato R."/>
            <person name="Murakawa M."/>
            <person name="Ihara Y."/>
            <person name="Oshima-Yamada Y."/>
            <person name="Ohtaka K."/>
            <person name="Satoh M."/>
            <person name="Sonobe K."/>
            <person name="Ishii M."/>
            <person name="Ohtani R."/>
            <person name="Kanamori-Sato M."/>
            <person name="Honoki R."/>
            <person name="Miyazaki D."/>
            <person name="Mochizuki H."/>
            <person name="Umetsu J."/>
            <person name="Higashi K."/>
            <person name="Shibata D."/>
            <person name="Kamiya Y."/>
            <person name="Sato N."/>
            <person name="Nakamura Y."/>
            <person name="Tabata S."/>
            <person name="Ida S."/>
            <person name="Kurokawa K."/>
            <person name="Ohta H."/>
        </authorList>
    </citation>
    <scope>NUCLEOTIDE SEQUENCE [LARGE SCALE GENOMIC DNA]</scope>
    <source>
        <strain evidence="8 9">NIES-2285</strain>
    </source>
</reference>
<dbReference type="OrthoDB" id="408954at2759"/>
<evidence type="ECO:0000256" key="3">
    <source>
        <dbReference type="ARBA" id="ARBA00022692"/>
    </source>
</evidence>
<evidence type="ECO:0000256" key="1">
    <source>
        <dbReference type="ARBA" id="ARBA00004370"/>
    </source>
</evidence>
<dbReference type="GO" id="GO:0016491">
    <property type="term" value="F:oxidoreductase activity"/>
    <property type="evidence" value="ECO:0007669"/>
    <property type="project" value="InterPro"/>
</dbReference>
<comment type="similarity">
    <text evidence="2">Belongs to the sterol desaturase family.</text>
</comment>
<name>A0A1Y1I1Z9_KLENI</name>
<dbReference type="GO" id="GO:0008610">
    <property type="term" value="P:lipid biosynthetic process"/>
    <property type="evidence" value="ECO:0007669"/>
    <property type="project" value="InterPro"/>
</dbReference>
<organism evidence="8 9">
    <name type="scientific">Klebsormidium nitens</name>
    <name type="common">Green alga</name>
    <name type="synonym">Ulothrix nitens</name>
    <dbReference type="NCBI Taxonomy" id="105231"/>
    <lineage>
        <taxon>Eukaryota</taxon>
        <taxon>Viridiplantae</taxon>
        <taxon>Streptophyta</taxon>
        <taxon>Klebsormidiophyceae</taxon>
        <taxon>Klebsormidiales</taxon>
        <taxon>Klebsormidiaceae</taxon>
        <taxon>Klebsormidium</taxon>
    </lineage>
</organism>
<protein>
    <submittedName>
        <fullName evidence="8">Cholesterol 25-hydroxylase</fullName>
    </submittedName>
</protein>
<dbReference type="GO" id="GO:0005506">
    <property type="term" value="F:iron ion binding"/>
    <property type="evidence" value="ECO:0007669"/>
    <property type="project" value="InterPro"/>
</dbReference>
<evidence type="ECO:0000259" key="7">
    <source>
        <dbReference type="Pfam" id="PF04116"/>
    </source>
</evidence>
<dbReference type="STRING" id="105231.A0A1Y1I1Z9"/>
<feature type="transmembrane region" description="Helical" evidence="6">
    <location>
        <begin position="51"/>
        <end position="70"/>
    </location>
</feature>
<evidence type="ECO:0000256" key="6">
    <source>
        <dbReference type="SAM" id="Phobius"/>
    </source>
</evidence>